<name>A0A0N4ZPI7_PARTI</name>
<feature type="region of interest" description="Disordered" evidence="1">
    <location>
        <begin position="1"/>
        <end position="28"/>
    </location>
</feature>
<dbReference type="InterPro" id="IPR036691">
    <property type="entry name" value="Endo/exonu/phosph_ase_sf"/>
</dbReference>
<dbReference type="WBParaSite" id="PTRK_0001044700.1">
    <property type="protein sequence ID" value="PTRK_0001044700.1"/>
    <property type="gene ID" value="PTRK_0001044700"/>
</dbReference>
<evidence type="ECO:0000313" key="4">
    <source>
        <dbReference type="WBParaSite" id="PTRK_0001044700.1"/>
    </source>
</evidence>
<dbReference type="PANTHER" id="PTHR12121:SF34">
    <property type="entry name" value="PROTEIN ANGEL"/>
    <property type="match status" value="1"/>
</dbReference>
<dbReference type="Proteomes" id="UP000038045">
    <property type="component" value="Unplaced"/>
</dbReference>
<evidence type="ECO:0000256" key="1">
    <source>
        <dbReference type="SAM" id="MobiDB-lite"/>
    </source>
</evidence>
<dbReference type="PANTHER" id="PTHR12121">
    <property type="entry name" value="CARBON CATABOLITE REPRESSOR PROTEIN 4"/>
    <property type="match status" value="1"/>
</dbReference>
<reference evidence="4" key="1">
    <citation type="submission" date="2017-02" db="UniProtKB">
        <authorList>
            <consortium name="WormBaseParasite"/>
        </authorList>
    </citation>
    <scope>IDENTIFICATION</scope>
</reference>
<organism evidence="3 4">
    <name type="scientific">Parastrongyloides trichosuri</name>
    <name type="common">Possum-specific nematode worm</name>
    <dbReference type="NCBI Taxonomy" id="131310"/>
    <lineage>
        <taxon>Eukaryota</taxon>
        <taxon>Metazoa</taxon>
        <taxon>Ecdysozoa</taxon>
        <taxon>Nematoda</taxon>
        <taxon>Chromadorea</taxon>
        <taxon>Rhabditida</taxon>
        <taxon>Tylenchina</taxon>
        <taxon>Panagrolaimomorpha</taxon>
        <taxon>Strongyloidoidea</taxon>
        <taxon>Strongyloididae</taxon>
        <taxon>Parastrongyloides</taxon>
    </lineage>
</organism>
<dbReference type="InterPro" id="IPR005135">
    <property type="entry name" value="Endo/exonuclease/phosphatase"/>
</dbReference>
<keyword evidence="3" id="KW-1185">Reference proteome</keyword>
<proteinExistence type="predicted"/>
<feature type="domain" description="Endonuclease/exonuclease/phosphatase" evidence="2">
    <location>
        <begin position="370"/>
        <end position="686"/>
    </location>
</feature>
<accession>A0A0N4ZPI7</accession>
<dbReference type="SUPFAM" id="SSF56219">
    <property type="entry name" value="DNase I-like"/>
    <property type="match status" value="1"/>
</dbReference>
<dbReference type="Gene3D" id="3.60.10.10">
    <property type="entry name" value="Endonuclease/exonuclease/phosphatase"/>
    <property type="match status" value="1"/>
</dbReference>
<dbReference type="Pfam" id="PF03372">
    <property type="entry name" value="Exo_endo_phos"/>
    <property type="match status" value="1"/>
</dbReference>
<evidence type="ECO:0000313" key="3">
    <source>
        <dbReference type="Proteomes" id="UP000038045"/>
    </source>
</evidence>
<dbReference type="AlphaFoldDB" id="A0A0N4ZPI7"/>
<evidence type="ECO:0000259" key="2">
    <source>
        <dbReference type="Pfam" id="PF03372"/>
    </source>
</evidence>
<sequence length="696" mass="81165">MSRKNPKKRDCDKSYYNHRNYGSTRRKKDHHFDPLFLRSNKYTGNVRKRKDSVNKFDRNYQHDKEWERQKGKYHSFNESPIHTNTRGRSRNITTKRNRFIFSELPRSSIQSPSSSPEIFHKRRASIETDIPIIPVIQLDKSWRSDHGNASTVYTLSDFENECEVSNNMDGNIIQGYYLETKSYARHIKKLNNSGEGSCDKKINHRLPRFKSDKHDNRLEEKEDNNDTLNTFFSGFFPSSHDSPTSLRIMKQMSGTISKIYQYERCQASYPVPYNLTKNYCQIDRPYLFQLNPESYIICDPITKYTINNNVPFRRLETINEPSDNINSSIFSIKSYNILSQFAAMNHLEMYQHLVKKECHDGHYDIDINLKEEYRYKKILAELLNYQCDIICLQECDKGFYEKDLEKEFKKIGFLGEYIQKNGCNFNDGCAILYSSKFNLLSKKNIRYSDYIAGHDIKPQVAQILEFEINHKKGETSKEKTRLFVANTHILYNPKRGDVKLSQIACLLSHLQDMVNNCKYPCAYIMCGDFNMQPYSKMYNFIVDGECSISFDRQTFSGQISVKGVPTIRIVDNKLIRGSLFDHKCQLVDKNCGDYYGPYKHGLKFASVYKHYTGKEKLAEISTYHTCDAANPDYIFYGVQSRVVEKSLVNVTESETLSLLKRLSLPDEYLIAKHLGPMPNNLTGSDHLPLMAQFQLT</sequence>
<dbReference type="GO" id="GO:0000175">
    <property type="term" value="F:3'-5'-RNA exonuclease activity"/>
    <property type="evidence" value="ECO:0007669"/>
    <property type="project" value="TreeGrafter"/>
</dbReference>
<dbReference type="InterPro" id="IPR050410">
    <property type="entry name" value="CCR4/nocturin_mRNA_transcr"/>
</dbReference>
<protein>
    <submittedName>
        <fullName evidence="4">Endo/exonuclease/phosphatase domain-containing protein</fullName>
    </submittedName>
</protein>
<dbReference type="STRING" id="131310.A0A0N4ZPI7"/>